<dbReference type="InterPro" id="IPR005467">
    <property type="entry name" value="His_kinase_dom"/>
</dbReference>
<keyword evidence="5" id="KW-0808">Transferase</keyword>
<accession>A0A291HM66</accession>
<sequence>MTHAHSITDTRWLSLLEAEQLEQLLLSMPSGLLWLDGRGIVTGANPAALALLGEPLLGQPWLAVVARAFVPRPDDGFQVSLHDGRRIQLAIADLAGCPGQLIQLTDMTPTRAWAERQGHARRLEALGKMAATLAHQIRTPLSAAMLYGANLASPSLSDEQRGHFCQRLQQRLADIERQIGDILLFARREQAPLAEPLRVDTLLRQVQELAQALPAAEAAEIVLDPVGAAQLLGNGNSLCGALLNLVENALEAGASRIRLTAAEQDGGLCIRVRDNGKGMDEALQARVFEPFFTTRSQGTGLGLAAVQSVVQAHQGRIGLWSAPGQGTEFSLQLPLLPAEPGGS</sequence>
<dbReference type="InterPro" id="IPR036890">
    <property type="entry name" value="HATPase_C_sf"/>
</dbReference>
<keyword evidence="6" id="KW-1185">Reference proteome</keyword>
<dbReference type="AlphaFoldDB" id="A0A291HM66"/>
<dbReference type="InterPro" id="IPR003661">
    <property type="entry name" value="HisK_dim/P_dom"/>
</dbReference>
<dbReference type="PANTHER" id="PTHR43065:SF29">
    <property type="entry name" value="SENSOR PROTEIN KINASE FLES"/>
    <property type="match status" value="1"/>
</dbReference>
<evidence type="ECO:0000256" key="1">
    <source>
        <dbReference type="ARBA" id="ARBA00000085"/>
    </source>
</evidence>
<dbReference type="InterPro" id="IPR004358">
    <property type="entry name" value="Sig_transdc_His_kin-like_C"/>
</dbReference>
<evidence type="ECO:0000259" key="4">
    <source>
        <dbReference type="PROSITE" id="PS50109"/>
    </source>
</evidence>
<dbReference type="PROSITE" id="PS50109">
    <property type="entry name" value="HIS_KIN"/>
    <property type="match status" value="1"/>
</dbReference>
<name>A0A291HM66_9GAMM</name>
<evidence type="ECO:0000256" key="3">
    <source>
        <dbReference type="ARBA" id="ARBA00022553"/>
    </source>
</evidence>
<dbReference type="InterPro" id="IPR003594">
    <property type="entry name" value="HATPase_dom"/>
</dbReference>
<dbReference type="InterPro" id="IPR035965">
    <property type="entry name" value="PAS-like_dom_sf"/>
</dbReference>
<gene>
    <name evidence="5" type="ORF">AN401_04425</name>
</gene>
<dbReference type="InterPro" id="IPR036097">
    <property type="entry name" value="HisK_dim/P_sf"/>
</dbReference>
<dbReference type="Pfam" id="PF00512">
    <property type="entry name" value="HisKA"/>
    <property type="match status" value="1"/>
</dbReference>
<evidence type="ECO:0000313" key="5">
    <source>
        <dbReference type="EMBL" id="ATG73192.1"/>
    </source>
</evidence>
<dbReference type="Pfam" id="PF13188">
    <property type="entry name" value="PAS_8"/>
    <property type="match status" value="1"/>
</dbReference>
<evidence type="ECO:0000313" key="6">
    <source>
        <dbReference type="Proteomes" id="UP000217763"/>
    </source>
</evidence>
<comment type="catalytic activity">
    <reaction evidence="1">
        <text>ATP + protein L-histidine = ADP + protein N-phospho-L-histidine.</text>
        <dbReference type="EC" id="2.7.13.3"/>
    </reaction>
</comment>
<dbReference type="PANTHER" id="PTHR43065">
    <property type="entry name" value="SENSOR HISTIDINE KINASE"/>
    <property type="match status" value="1"/>
</dbReference>
<dbReference type="Proteomes" id="UP000217763">
    <property type="component" value="Chromosome"/>
</dbReference>
<dbReference type="SUPFAM" id="SSF55785">
    <property type="entry name" value="PYP-like sensor domain (PAS domain)"/>
    <property type="match status" value="1"/>
</dbReference>
<dbReference type="RefSeq" id="WP_096778647.1">
    <property type="nucleotide sequence ID" value="NZ_CP012621.1"/>
</dbReference>
<dbReference type="SMART" id="SM00091">
    <property type="entry name" value="PAS"/>
    <property type="match status" value="1"/>
</dbReference>
<reference evidence="6" key="1">
    <citation type="submission" date="2015-09" db="EMBL/GenBank/DDBJ databases">
        <authorList>
            <person name="Shao Z."/>
            <person name="Wang L."/>
        </authorList>
    </citation>
    <scope>NUCLEOTIDE SEQUENCE [LARGE SCALE GENOMIC DNA]</scope>
    <source>
        <strain evidence="6">F13-1</strain>
    </source>
</reference>
<dbReference type="PRINTS" id="PR00344">
    <property type="entry name" value="BCTRLSENSOR"/>
</dbReference>
<feature type="domain" description="Histidine kinase" evidence="4">
    <location>
        <begin position="132"/>
        <end position="337"/>
    </location>
</feature>
<dbReference type="CDD" id="cd00130">
    <property type="entry name" value="PAS"/>
    <property type="match status" value="1"/>
</dbReference>
<dbReference type="InterPro" id="IPR000014">
    <property type="entry name" value="PAS"/>
</dbReference>
<dbReference type="EC" id="2.7.13.3" evidence="2"/>
<dbReference type="SMART" id="SM00387">
    <property type="entry name" value="HATPase_c"/>
    <property type="match status" value="1"/>
</dbReference>
<dbReference type="Pfam" id="PF02518">
    <property type="entry name" value="HATPase_c"/>
    <property type="match status" value="1"/>
</dbReference>
<dbReference type="EMBL" id="CP012621">
    <property type="protein sequence ID" value="ATG73192.1"/>
    <property type="molecule type" value="Genomic_DNA"/>
</dbReference>
<evidence type="ECO:0000256" key="2">
    <source>
        <dbReference type="ARBA" id="ARBA00012438"/>
    </source>
</evidence>
<dbReference type="CDD" id="cd00082">
    <property type="entry name" value="HisKA"/>
    <property type="match status" value="1"/>
</dbReference>
<dbReference type="GO" id="GO:0000155">
    <property type="term" value="F:phosphorelay sensor kinase activity"/>
    <property type="evidence" value="ECO:0007669"/>
    <property type="project" value="InterPro"/>
</dbReference>
<dbReference type="SUPFAM" id="SSF47384">
    <property type="entry name" value="Homodimeric domain of signal transducing histidine kinase"/>
    <property type="match status" value="1"/>
</dbReference>
<keyword evidence="5" id="KW-0418">Kinase</keyword>
<proteinExistence type="predicted"/>
<dbReference type="SUPFAM" id="SSF55874">
    <property type="entry name" value="ATPase domain of HSP90 chaperone/DNA topoisomerase II/histidine kinase"/>
    <property type="match status" value="1"/>
</dbReference>
<dbReference type="KEGG" id="zdf:AN401_04425"/>
<dbReference type="Gene3D" id="3.30.565.10">
    <property type="entry name" value="Histidine kinase-like ATPase, C-terminal domain"/>
    <property type="match status" value="1"/>
</dbReference>
<organism evidence="5 6">
    <name type="scientific">Zobellella denitrificans</name>
    <dbReference type="NCBI Taxonomy" id="347534"/>
    <lineage>
        <taxon>Bacteria</taxon>
        <taxon>Pseudomonadati</taxon>
        <taxon>Pseudomonadota</taxon>
        <taxon>Gammaproteobacteria</taxon>
        <taxon>Aeromonadales</taxon>
        <taxon>Aeromonadaceae</taxon>
        <taxon>Zobellella</taxon>
    </lineage>
</organism>
<protein>
    <recommendedName>
        <fullName evidence="2">histidine kinase</fullName>
        <ecNumber evidence="2">2.7.13.3</ecNumber>
    </recommendedName>
</protein>
<dbReference type="SMART" id="SM00388">
    <property type="entry name" value="HisKA"/>
    <property type="match status" value="1"/>
</dbReference>
<dbReference type="Gene3D" id="1.10.287.130">
    <property type="match status" value="1"/>
</dbReference>
<keyword evidence="3" id="KW-0597">Phosphoprotein</keyword>